<dbReference type="PROSITE" id="PS51900">
    <property type="entry name" value="CB"/>
    <property type="match status" value="1"/>
</dbReference>
<evidence type="ECO:0000313" key="9">
    <source>
        <dbReference type="Proteomes" id="UP000061809"/>
    </source>
</evidence>
<dbReference type="SUPFAM" id="SSF56349">
    <property type="entry name" value="DNA breaking-rejoining enzymes"/>
    <property type="match status" value="1"/>
</dbReference>
<dbReference type="InterPro" id="IPR011010">
    <property type="entry name" value="DNA_brk_join_enz"/>
</dbReference>
<evidence type="ECO:0000256" key="3">
    <source>
        <dbReference type="ARBA" id="ARBA00023125"/>
    </source>
</evidence>
<dbReference type="RefSeq" id="WP_029426953.1">
    <property type="nucleotide sequence ID" value="NZ_CP012801.1"/>
</dbReference>
<evidence type="ECO:0000259" key="7">
    <source>
        <dbReference type="PROSITE" id="PS51900"/>
    </source>
</evidence>
<feature type="domain" description="Tyr recombinase" evidence="6">
    <location>
        <begin position="212"/>
        <end position="396"/>
    </location>
</feature>
<dbReference type="PANTHER" id="PTHR30349">
    <property type="entry name" value="PHAGE INTEGRASE-RELATED"/>
    <property type="match status" value="1"/>
</dbReference>
<evidence type="ECO:0000259" key="6">
    <source>
        <dbReference type="PROSITE" id="PS51898"/>
    </source>
</evidence>
<dbReference type="EMBL" id="CP012801">
    <property type="protein sequence ID" value="ALJ57532.1"/>
    <property type="molecule type" value="Genomic_DNA"/>
</dbReference>
<organism evidence="8 9">
    <name type="scientific">Bacteroides cellulosilyticus</name>
    <dbReference type="NCBI Taxonomy" id="246787"/>
    <lineage>
        <taxon>Bacteria</taxon>
        <taxon>Pseudomonadati</taxon>
        <taxon>Bacteroidota</taxon>
        <taxon>Bacteroidia</taxon>
        <taxon>Bacteroidales</taxon>
        <taxon>Bacteroidaceae</taxon>
        <taxon>Bacteroides</taxon>
    </lineage>
</organism>
<dbReference type="Proteomes" id="UP000061809">
    <property type="component" value="Chromosome"/>
</dbReference>
<evidence type="ECO:0000256" key="4">
    <source>
        <dbReference type="ARBA" id="ARBA00023172"/>
    </source>
</evidence>
<dbReference type="AlphaFoldDB" id="A0A0P0FTB2"/>
<name>A0A0P0FTB2_9BACE</name>
<keyword evidence="3 5" id="KW-0238">DNA-binding</keyword>
<evidence type="ECO:0000256" key="2">
    <source>
        <dbReference type="ARBA" id="ARBA00022908"/>
    </source>
</evidence>
<comment type="similarity">
    <text evidence="1">Belongs to the 'phage' integrase family.</text>
</comment>
<accession>A0A0P0FTB2</accession>
<dbReference type="CDD" id="cd01185">
    <property type="entry name" value="INTN1_C_like"/>
    <property type="match status" value="1"/>
</dbReference>
<dbReference type="KEGG" id="bcel:BcellWH2_00256"/>
<dbReference type="InterPro" id="IPR044068">
    <property type="entry name" value="CB"/>
</dbReference>
<dbReference type="InterPro" id="IPR050090">
    <property type="entry name" value="Tyrosine_recombinase_XerCD"/>
</dbReference>
<feature type="domain" description="Core-binding (CB)" evidence="7">
    <location>
        <begin position="112"/>
        <end position="191"/>
    </location>
</feature>
<reference evidence="8 9" key="1">
    <citation type="journal article" date="2015" name="Science">
        <title>Genetic determinants of in vivo fitness and diet responsiveness in multiple human gut Bacteroides.</title>
        <authorList>
            <person name="Wu M."/>
            <person name="McNulty N.P."/>
            <person name="Rodionov D.A."/>
            <person name="Khoroshkin M.S."/>
            <person name="Griffin N.W."/>
            <person name="Cheng J."/>
            <person name="Latreille P."/>
            <person name="Kerstetter R.A."/>
            <person name="Terrapon N."/>
            <person name="Henrissat B."/>
            <person name="Osterman A.L."/>
            <person name="Gordon J.I."/>
        </authorList>
    </citation>
    <scope>NUCLEOTIDE SEQUENCE [LARGE SCALE GENOMIC DNA]</scope>
    <source>
        <strain evidence="8 9">WH2</strain>
    </source>
</reference>
<keyword evidence="2" id="KW-0229">DNA integration</keyword>
<gene>
    <name evidence="8" type="ORF">BcellWH2_00256</name>
</gene>
<dbReference type="InterPro" id="IPR025269">
    <property type="entry name" value="SAM-like_dom"/>
</dbReference>
<dbReference type="PROSITE" id="PS51898">
    <property type="entry name" value="TYR_RECOMBINASE"/>
    <property type="match status" value="1"/>
</dbReference>
<evidence type="ECO:0000313" key="8">
    <source>
        <dbReference type="EMBL" id="ALJ57532.1"/>
    </source>
</evidence>
<dbReference type="GO" id="GO:0015074">
    <property type="term" value="P:DNA integration"/>
    <property type="evidence" value="ECO:0007669"/>
    <property type="project" value="UniProtKB-KW"/>
</dbReference>
<dbReference type="PANTHER" id="PTHR30349:SF64">
    <property type="entry name" value="PROPHAGE INTEGRASE INTD-RELATED"/>
    <property type="match status" value="1"/>
</dbReference>
<dbReference type="GO" id="GO:0003677">
    <property type="term" value="F:DNA binding"/>
    <property type="evidence" value="ECO:0007669"/>
    <property type="project" value="UniProtKB-UniRule"/>
</dbReference>
<dbReference type="InterPro" id="IPR010998">
    <property type="entry name" value="Integrase_recombinase_N"/>
</dbReference>
<dbReference type="InterPro" id="IPR013762">
    <property type="entry name" value="Integrase-like_cat_sf"/>
</dbReference>
<dbReference type="Gene3D" id="1.10.443.10">
    <property type="entry name" value="Intergrase catalytic core"/>
    <property type="match status" value="1"/>
</dbReference>
<evidence type="ECO:0000256" key="5">
    <source>
        <dbReference type="PROSITE-ProRule" id="PRU01248"/>
    </source>
</evidence>
<protein>
    <submittedName>
        <fullName evidence="8">Site-specific tyrosine recombinase XerD</fullName>
    </submittedName>
</protein>
<dbReference type="Pfam" id="PF00589">
    <property type="entry name" value="Phage_integrase"/>
    <property type="match status" value="1"/>
</dbReference>
<sequence length="402" mass="47214">MISVKVKFRPSTVDGKEGSLYYQIIYKRVPRQFVTDYKIKTAEWNIYSGNLEFSQADMPRYNYLSTVIQKIEWDKRRFQQIFNRLLSSNKTFTTDDIVQEFQNQASEITLFNYMNNMISRFWKQGQYRTSETYSSTLNSFSEFRNGVDLYFEDMDSDLLLAYEYHLKSKSLSPNTISFYMKRLRAVYNKAIDDGFVENKNLFRRVFTSSEKTVKRAISLKHIKKLKNLDLSYSVSKEFARDIFLFSFYTRGMSFVDIAYLQEKDLKGNVLTYRRKKTGQLLNIQWEHCMQEIVNKYSSSTISPYLLPIIKRPEGNVRKQYQNVQSLINRNLKNIGKDLNLPIPLTMYCARHSWASIARSEGIPISIISEGMGHDSESTTQIYLASLETQVIDKANRKILKLL</sequence>
<dbReference type="InterPro" id="IPR002104">
    <property type="entry name" value="Integrase_catalytic"/>
</dbReference>
<proteinExistence type="inferred from homology"/>
<dbReference type="GO" id="GO:0006310">
    <property type="term" value="P:DNA recombination"/>
    <property type="evidence" value="ECO:0007669"/>
    <property type="project" value="UniProtKB-KW"/>
</dbReference>
<keyword evidence="4" id="KW-0233">DNA recombination</keyword>
<dbReference type="Gene3D" id="1.10.150.130">
    <property type="match status" value="1"/>
</dbReference>
<dbReference type="PATRIC" id="fig|246787.4.peg.268"/>
<evidence type="ECO:0000256" key="1">
    <source>
        <dbReference type="ARBA" id="ARBA00008857"/>
    </source>
</evidence>
<dbReference type="Pfam" id="PF13102">
    <property type="entry name" value="Phage_int_SAM_5"/>
    <property type="match status" value="1"/>
</dbReference>